<evidence type="ECO:0000313" key="2">
    <source>
        <dbReference type="EMBL" id="WDF83861.1"/>
    </source>
</evidence>
<keyword evidence="1" id="KW-1133">Transmembrane helix</keyword>
<evidence type="ECO:0000256" key="1">
    <source>
        <dbReference type="SAM" id="Phobius"/>
    </source>
</evidence>
<accession>A0ABY7WVM8</accession>
<gene>
    <name evidence="2" type="ORF">PQ472_00180</name>
</gene>
<dbReference type="Proteomes" id="UP001220377">
    <property type="component" value="Chromosome"/>
</dbReference>
<dbReference type="EMBL" id="CP117884">
    <property type="protein sequence ID" value="WDF83861.1"/>
    <property type="molecule type" value="Genomic_DNA"/>
</dbReference>
<keyword evidence="1" id="KW-0472">Membrane</keyword>
<evidence type="ECO:0000313" key="3">
    <source>
        <dbReference type="Proteomes" id="UP001220377"/>
    </source>
</evidence>
<protein>
    <submittedName>
        <fullName evidence="2">Uncharacterized protein</fullName>
    </submittedName>
</protein>
<organism evidence="2 3">
    <name type="scientific">Lacticaseibacillus pabuli</name>
    <dbReference type="NCBI Taxonomy" id="3025672"/>
    <lineage>
        <taxon>Bacteria</taxon>
        <taxon>Bacillati</taxon>
        <taxon>Bacillota</taxon>
        <taxon>Bacilli</taxon>
        <taxon>Lactobacillales</taxon>
        <taxon>Lactobacillaceae</taxon>
        <taxon>Lacticaseibacillus</taxon>
    </lineage>
</organism>
<feature type="transmembrane region" description="Helical" evidence="1">
    <location>
        <begin position="15"/>
        <end position="35"/>
    </location>
</feature>
<dbReference type="RefSeq" id="WP_274262308.1">
    <property type="nucleotide sequence ID" value="NZ_CP117884.1"/>
</dbReference>
<keyword evidence="3" id="KW-1185">Reference proteome</keyword>
<sequence>MANFLLWCLEHTQTIAALILTAMVSGVFGAFLQFCEDDKKTAQHGNAERSNG</sequence>
<proteinExistence type="predicted"/>
<reference evidence="2 3" key="1">
    <citation type="submission" date="2023-02" db="EMBL/GenBank/DDBJ databases">
        <title>Genome sequence of Lacticaseibacillus sp. KACC 23028.</title>
        <authorList>
            <person name="Kim S."/>
            <person name="Heo J."/>
            <person name="Kwon S.-W."/>
        </authorList>
    </citation>
    <scope>NUCLEOTIDE SEQUENCE [LARGE SCALE GENOMIC DNA]</scope>
    <source>
        <strain evidence="2 3">KACC 23028</strain>
    </source>
</reference>
<keyword evidence="1" id="KW-0812">Transmembrane</keyword>
<name>A0ABY7WVM8_9LACO</name>